<accession>G2KUH7</accession>
<dbReference type="Proteomes" id="UP000001285">
    <property type="component" value="Chromosome"/>
</dbReference>
<dbReference type="PANTHER" id="PTHR46889:SF5">
    <property type="entry name" value="INTEGRASE PROTEIN"/>
    <property type="match status" value="1"/>
</dbReference>
<dbReference type="KEGG" id="lsn:LSA_10330"/>
<dbReference type="Pfam" id="PF00665">
    <property type="entry name" value="rve"/>
    <property type="match status" value="1"/>
</dbReference>
<dbReference type="Pfam" id="PF13333">
    <property type="entry name" value="rve_2"/>
    <property type="match status" value="1"/>
</dbReference>
<dbReference type="eggNOG" id="COG2801">
    <property type="taxonomic scope" value="Bacteria"/>
</dbReference>
<dbReference type="InterPro" id="IPR036397">
    <property type="entry name" value="RNaseH_sf"/>
</dbReference>
<name>G2KUH7_FRUST</name>
<comment type="function">
    <text evidence="1">Involved in the transposition of the insertion sequence.</text>
</comment>
<reference evidence="3 4" key="1">
    <citation type="journal article" date="2011" name="Microb. Cell Fact.">
        <title>Genomic analysis reveals Lactobacillus sanfranciscensis as stable element in traditional sourdoughs.</title>
        <authorList>
            <person name="Vogel R.F."/>
            <person name="Pavlovic M."/>
            <person name="Ehrmann M.A."/>
            <person name="Wiezer A."/>
            <person name="Liesegang H."/>
            <person name="Offschanka S."/>
            <person name="Voget S."/>
            <person name="Angelov A."/>
            <person name="Bocker G."/>
            <person name="Liebl W."/>
        </authorList>
    </citation>
    <scope>NUCLEOTIDE SEQUENCE [LARGE SCALE GENOMIC DNA]</scope>
    <source>
        <strain evidence="3 4">TMW 1.1304</strain>
    </source>
</reference>
<dbReference type="Gene3D" id="3.30.420.10">
    <property type="entry name" value="Ribonuclease H-like superfamily/Ribonuclease H"/>
    <property type="match status" value="1"/>
</dbReference>
<dbReference type="PROSITE" id="PS50994">
    <property type="entry name" value="INTEGRASE"/>
    <property type="match status" value="1"/>
</dbReference>
<gene>
    <name evidence="3" type="primary">insK</name>
    <name evidence="3" type="ordered locus">LSA_10330</name>
</gene>
<evidence type="ECO:0000259" key="2">
    <source>
        <dbReference type="PROSITE" id="PS50994"/>
    </source>
</evidence>
<keyword evidence="4" id="KW-1185">Reference proteome</keyword>
<evidence type="ECO:0000313" key="4">
    <source>
        <dbReference type="Proteomes" id="UP000001285"/>
    </source>
</evidence>
<feature type="domain" description="Integrase catalytic" evidence="2">
    <location>
        <begin position="136"/>
        <end position="301"/>
    </location>
</feature>
<dbReference type="InterPro" id="IPR001584">
    <property type="entry name" value="Integrase_cat-core"/>
</dbReference>
<dbReference type="NCBIfam" id="NF033516">
    <property type="entry name" value="transpos_IS3"/>
    <property type="match status" value="1"/>
</dbReference>
<dbReference type="InterPro" id="IPR025948">
    <property type="entry name" value="HTH-like_dom"/>
</dbReference>
<dbReference type="InterPro" id="IPR048020">
    <property type="entry name" value="Transpos_IS3"/>
</dbReference>
<evidence type="ECO:0000256" key="1">
    <source>
        <dbReference type="ARBA" id="ARBA00002286"/>
    </source>
</evidence>
<dbReference type="SUPFAM" id="SSF53098">
    <property type="entry name" value="Ribonuclease H-like"/>
    <property type="match status" value="1"/>
</dbReference>
<dbReference type="STRING" id="714313.LSA_10330"/>
<organism evidence="3 4">
    <name type="scientific">Fructilactobacillus sanfranciscensis (strain TMW 1.1304)</name>
    <name type="common">Lactobacillus sanfranciscensis</name>
    <dbReference type="NCBI Taxonomy" id="714313"/>
    <lineage>
        <taxon>Bacteria</taxon>
        <taxon>Bacillati</taxon>
        <taxon>Bacillota</taxon>
        <taxon>Bacilli</taxon>
        <taxon>Lactobacillales</taxon>
        <taxon>Lactobacillaceae</taxon>
        <taxon>Fructilactobacillus</taxon>
    </lineage>
</organism>
<dbReference type="GO" id="GO:0003676">
    <property type="term" value="F:nucleic acid binding"/>
    <property type="evidence" value="ECO:0007669"/>
    <property type="project" value="InterPro"/>
</dbReference>
<dbReference type="InterPro" id="IPR012337">
    <property type="entry name" value="RNaseH-like_sf"/>
</dbReference>
<dbReference type="AlphaFoldDB" id="G2KUH7"/>
<dbReference type="InterPro" id="IPR050900">
    <property type="entry name" value="Transposase_IS3/IS150/IS904"/>
</dbReference>
<dbReference type="HOGENOM" id="CLU_027402_4_3_9"/>
<dbReference type="PANTHER" id="PTHR46889">
    <property type="entry name" value="TRANSPOSASE INSF FOR INSERTION SEQUENCE IS3B-RELATED"/>
    <property type="match status" value="1"/>
</dbReference>
<dbReference type="Pfam" id="PF13276">
    <property type="entry name" value="HTH_21"/>
    <property type="match status" value="1"/>
</dbReference>
<dbReference type="GO" id="GO:0015074">
    <property type="term" value="P:DNA integration"/>
    <property type="evidence" value="ECO:0007669"/>
    <property type="project" value="InterPro"/>
</dbReference>
<dbReference type="EMBL" id="CP002461">
    <property type="protein sequence ID" value="AEN99431.1"/>
    <property type="molecule type" value="Genomic_DNA"/>
</dbReference>
<sequence>MFKKTERLRSKTSKEKVMVIDDLRRKFKVSLSFILKAVKLPRSNYYYATSSQSIDKDKNIIKLINSIKEINPNYGYRRVTMALNNDGYNVNHKRVLRIMKKYNLLSSAFGKKKRKYSSYKGNVGKRFKNRLNRRFNTPIPFQKLVSDTTELRYGKQSINERIYLNPVLDLFSGEIISYSISNHPDFNSVFSPIKEAILKLPKTHFKRFFHSDQGVHYQNKRLNNFLKKNHITQSMSRKATCLDNAVIESFFHLLKIEIGNNFSTKEELINSVRNWIYYYNNFRIKTKLGGKSPIQYRKLVS</sequence>
<protein>
    <submittedName>
        <fullName evidence="3">Putative transposase insK for insertion sequence element IS150</fullName>
    </submittedName>
</protein>
<evidence type="ECO:0000313" key="3">
    <source>
        <dbReference type="EMBL" id="AEN99431.1"/>
    </source>
</evidence>
<proteinExistence type="predicted"/>